<sequence length="370" mass="41179">MRICRVAQKVYPDVPGGGPYHVHAMSRDQAARGHDVTVLTVRHDASLPRVEERDGYTIRRFDPTACVLGNDFSLGLARRLADLDDVDVVHAHSHLYASTNVAAIRRSLDDIPLAITNHGLFSQNAPAWAIEGYLRSIGRWTLNRADIVFCYSEVDERRLRSYGVSTPVAVVRNGIDVDRFSPDGPTSDLIDDDGIVVLFVGRLVEGKRPKDAVRTLEYLRRDLNDVTLYVCGDGPLRDDLETAIARRDLVDHVEFLGHVSYDEMPRLYRSSDVLLLPSRAEGMPRTMLEAQASGLPVVSSDLDQLRTIRTSADRFVSDDAGSAFAAGVQSVIETNGHLKTTDEPSSRFSWDRTVEETTTVLERLVTDRHV</sequence>
<dbReference type="Pfam" id="PF00534">
    <property type="entry name" value="Glycos_transf_1"/>
    <property type="match status" value="1"/>
</dbReference>
<dbReference type="Proteomes" id="UP001595846">
    <property type="component" value="Unassembled WGS sequence"/>
</dbReference>
<dbReference type="InterPro" id="IPR028098">
    <property type="entry name" value="Glyco_trans_4-like_N"/>
</dbReference>
<accession>A0ABD5NNL2</accession>
<keyword evidence="4" id="KW-1185">Reference proteome</keyword>
<dbReference type="EC" id="2.4.-.-" evidence="3"/>
<organism evidence="3 4">
    <name type="scientific">Halovivax cerinus</name>
    <dbReference type="NCBI Taxonomy" id="1487865"/>
    <lineage>
        <taxon>Archaea</taxon>
        <taxon>Methanobacteriati</taxon>
        <taxon>Methanobacteriota</taxon>
        <taxon>Stenosarchaea group</taxon>
        <taxon>Halobacteria</taxon>
        <taxon>Halobacteriales</taxon>
        <taxon>Natrialbaceae</taxon>
        <taxon>Halovivax</taxon>
    </lineage>
</organism>
<dbReference type="Gene3D" id="3.40.50.2000">
    <property type="entry name" value="Glycogen Phosphorylase B"/>
    <property type="match status" value="2"/>
</dbReference>
<reference evidence="3 4" key="1">
    <citation type="journal article" date="2019" name="Int. J. Syst. Evol. Microbiol.">
        <title>The Global Catalogue of Microorganisms (GCM) 10K type strain sequencing project: providing services to taxonomists for standard genome sequencing and annotation.</title>
        <authorList>
            <consortium name="The Broad Institute Genomics Platform"/>
            <consortium name="The Broad Institute Genome Sequencing Center for Infectious Disease"/>
            <person name="Wu L."/>
            <person name="Ma J."/>
        </authorList>
    </citation>
    <scope>NUCLEOTIDE SEQUENCE [LARGE SCALE GENOMIC DNA]</scope>
    <source>
        <strain evidence="3 4">IBRC-M 10256</strain>
    </source>
</reference>
<keyword evidence="3" id="KW-0328">Glycosyltransferase</keyword>
<dbReference type="SUPFAM" id="SSF53756">
    <property type="entry name" value="UDP-Glycosyltransferase/glycogen phosphorylase"/>
    <property type="match status" value="1"/>
</dbReference>
<gene>
    <name evidence="3" type="ORF">ACFOUR_09455</name>
</gene>
<dbReference type="PANTHER" id="PTHR45947:SF3">
    <property type="entry name" value="SULFOQUINOVOSYL TRANSFERASE SQD2"/>
    <property type="match status" value="1"/>
</dbReference>
<dbReference type="GO" id="GO:0016757">
    <property type="term" value="F:glycosyltransferase activity"/>
    <property type="evidence" value="ECO:0007669"/>
    <property type="project" value="UniProtKB-KW"/>
</dbReference>
<comment type="caution">
    <text evidence="3">The sequence shown here is derived from an EMBL/GenBank/DDBJ whole genome shotgun (WGS) entry which is preliminary data.</text>
</comment>
<dbReference type="CDD" id="cd03801">
    <property type="entry name" value="GT4_PimA-like"/>
    <property type="match status" value="1"/>
</dbReference>
<evidence type="ECO:0000313" key="4">
    <source>
        <dbReference type="Proteomes" id="UP001595846"/>
    </source>
</evidence>
<evidence type="ECO:0000259" key="1">
    <source>
        <dbReference type="Pfam" id="PF00534"/>
    </source>
</evidence>
<dbReference type="InterPro" id="IPR050194">
    <property type="entry name" value="Glycosyltransferase_grp1"/>
</dbReference>
<dbReference type="InterPro" id="IPR001296">
    <property type="entry name" value="Glyco_trans_1"/>
</dbReference>
<feature type="domain" description="Glycosyl transferase family 1" evidence="1">
    <location>
        <begin position="189"/>
        <end position="335"/>
    </location>
</feature>
<evidence type="ECO:0000313" key="3">
    <source>
        <dbReference type="EMBL" id="MFC3958591.1"/>
    </source>
</evidence>
<name>A0ABD5NNL2_9EURY</name>
<dbReference type="PANTHER" id="PTHR45947">
    <property type="entry name" value="SULFOQUINOVOSYL TRANSFERASE SQD2"/>
    <property type="match status" value="1"/>
</dbReference>
<protein>
    <submittedName>
        <fullName evidence="3">Glycosyltransferase family 4 protein</fullName>
        <ecNumber evidence="3">2.4.-.-</ecNumber>
    </submittedName>
</protein>
<evidence type="ECO:0000259" key="2">
    <source>
        <dbReference type="Pfam" id="PF13439"/>
    </source>
</evidence>
<dbReference type="Pfam" id="PF13439">
    <property type="entry name" value="Glyco_transf_4"/>
    <property type="match status" value="1"/>
</dbReference>
<dbReference type="GeneID" id="73903641"/>
<dbReference type="RefSeq" id="WP_256530932.1">
    <property type="nucleotide sequence ID" value="NZ_CP101824.1"/>
</dbReference>
<keyword evidence="3" id="KW-0808">Transferase</keyword>
<feature type="domain" description="Glycosyltransferase subfamily 4-like N-terminal" evidence="2">
    <location>
        <begin position="15"/>
        <end position="179"/>
    </location>
</feature>
<proteinExistence type="predicted"/>
<dbReference type="AlphaFoldDB" id="A0ABD5NNL2"/>
<dbReference type="EMBL" id="JBHSAQ010000006">
    <property type="protein sequence ID" value="MFC3958591.1"/>
    <property type="molecule type" value="Genomic_DNA"/>
</dbReference>